<feature type="transmembrane region" description="Helical" evidence="8">
    <location>
        <begin position="389"/>
        <end position="411"/>
    </location>
</feature>
<keyword evidence="5 8" id="KW-1133">Transmembrane helix</keyword>
<dbReference type="AlphaFoldDB" id="A0AAF5DMB8"/>
<dbReference type="PANTHER" id="PTHR21229:SF1">
    <property type="entry name" value="GH17801P"/>
    <property type="match status" value="1"/>
</dbReference>
<reference evidence="11" key="1">
    <citation type="submission" date="2024-02" db="UniProtKB">
        <authorList>
            <consortium name="WormBaseParasite"/>
        </authorList>
    </citation>
    <scope>IDENTIFICATION</scope>
</reference>
<feature type="domain" description="EF-hand" evidence="9">
    <location>
        <begin position="660"/>
        <end position="695"/>
    </location>
</feature>
<evidence type="ECO:0000313" key="10">
    <source>
        <dbReference type="Proteomes" id="UP000035681"/>
    </source>
</evidence>
<dbReference type="InterPro" id="IPR000261">
    <property type="entry name" value="EH_dom"/>
</dbReference>
<dbReference type="WBParaSite" id="TCONS_00013945.p1">
    <property type="protein sequence ID" value="TCONS_00013945.p1"/>
    <property type="gene ID" value="XLOC_009016"/>
</dbReference>
<evidence type="ECO:0000256" key="4">
    <source>
        <dbReference type="ARBA" id="ARBA00022737"/>
    </source>
</evidence>
<dbReference type="PROSITE" id="PS50222">
    <property type="entry name" value="EF_HAND_2"/>
    <property type="match status" value="1"/>
</dbReference>
<dbReference type="CDD" id="cd00051">
    <property type="entry name" value="EFh"/>
    <property type="match status" value="1"/>
</dbReference>
<feature type="transmembrane region" description="Helical" evidence="8">
    <location>
        <begin position="12"/>
        <end position="29"/>
    </location>
</feature>
<dbReference type="Proteomes" id="UP000035681">
    <property type="component" value="Unplaced"/>
</dbReference>
<feature type="transmembrane region" description="Helical" evidence="8">
    <location>
        <begin position="465"/>
        <end position="482"/>
    </location>
</feature>
<dbReference type="GO" id="GO:0005509">
    <property type="term" value="F:calcium ion binding"/>
    <property type="evidence" value="ECO:0007669"/>
    <property type="project" value="InterPro"/>
</dbReference>
<feature type="transmembrane region" description="Helical" evidence="8">
    <location>
        <begin position="325"/>
        <end position="341"/>
    </location>
</feature>
<name>A0AAF5DMB8_STRER</name>
<feature type="transmembrane region" description="Helical" evidence="8">
    <location>
        <begin position="348"/>
        <end position="369"/>
    </location>
</feature>
<sequence length="1198" mass="139151">FYKIMVKQWTVANYVFFIFVLSSIINISIQRMITPGIMSENIIIHPQMVEYMGFPQPALNKTEVEIKFICSPGSKLIFNAEAVIRSSPCDREFYDTTSNDAVNIKNMLTFYFNNNTTILPTYDYTEFMYYRSKPMKFNCEDSHGAAMFLEQYGNDASEFHKIVTQKSKKSKRSTPMLNGNTIDGGTNIRLSSWHPLKSLPIDAIYFLIIKITPDSGFLSNTTESIQLDVQWRAPNGYLNAIDYPLLNFYKFMVIIYTIMLFIWLYLCARKWKDLLKIQFWIGIVILVGLIEKAVFLSEFSTVNETGYTTGGMIEFAEIISAFKRTLSRVLILIVSIGYGVVKPRLGETLNQITVVGGLYFVFSAIEGLIRTSWKSAEAIKERQLATLPLVFFEVIIFWWIFTSLTSTIRALKIRNNDVKLRLYSNFANVLGISIVASVIFMLWFLINHVFRHCLMNWKELWFDTAFWHFLFCSVLIAIMILWRPANNNQRFAFTPLLDDSEDECDESFPLGTSCVDDVVLKRTKGIDVNSDKVKKSDIDDKIESDLKWIEENIPTTFAERFLLDEADDVEKTELEIDIIMSDNTFESTSDVREVFNSYDTVGDEKIYVKQLGDVLRALDLSPTEAEIIKYASYYKSPDERISYEDFLYSYQIARKSYNPVSMEEIIEGLSHFDKEGNGMIKVVELRHILTTLGERLADEEVDKLIDGHADSRGNIYIADFVRKIIDFDVLLLHFKLGNNIYDQYQSLLDGIPEDHPGYPSDCFLFVAAKLFNMNRADWERISTYCLNPEGLFDRHSFFLFLKIAAVQQANSEINETNLKGNFPLTKYLEEDWNIPQDRLQIYQSIFDAKNKNDGKITKEDVYITSKIRTFMIPKCCEDYFYLTDFDKDGYHDFPEFVAIMELIHKTLTMPNQDIQDNVQSYLISNSKVFPFKVIWDNLRNSGFNKETYETKLTAFVPGVRAIPLGDPTAEFQERKMTLNCQNVELSRTAAQLKKDGDLYKIQLTEHLQKIEEAVKRRDGVKLRASELKNQIRNLEQRQKDGKALIDEKKEHLDNLKKSYEKQKEHLETEKVDLLRMRKITNNVVEYKNDMEKVISDLQQRKYELTNELVNERDFLIKALNDHLKKKNSLYSNDRLLSLVDEFKIYKPYIDDRIQYMTACINALDNNQIPNITKAFVRFQSTKDGIYEPASFPNSQDLI</sequence>
<evidence type="ECO:0000256" key="3">
    <source>
        <dbReference type="ARBA" id="ARBA00022729"/>
    </source>
</evidence>
<dbReference type="FunFam" id="1.10.238.10:FF:000003">
    <property type="entry name" value="Calmodulin A"/>
    <property type="match status" value="1"/>
</dbReference>
<evidence type="ECO:0000259" key="9">
    <source>
        <dbReference type="PROSITE" id="PS50222"/>
    </source>
</evidence>
<comment type="subcellular location">
    <subcellularLocation>
        <location evidence="1">Membrane</location>
        <topology evidence="1">Multi-pass membrane protein</topology>
    </subcellularLocation>
</comment>
<evidence type="ECO:0000256" key="6">
    <source>
        <dbReference type="ARBA" id="ARBA00023136"/>
    </source>
</evidence>
<evidence type="ECO:0000256" key="8">
    <source>
        <dbReference type="SAM" id="Phobius"/>
    </source>
</evidence>
<keyword evidence="7" id="KW-0175">Coiled coil</keyword>
<dbReference type="PANTHER" id="PTHR21229">
    <property type="entry name" value="LUNG SEVEN TRANSMEMBRANE RECEPTOR"/>
    <property type="match status" value="1"/>
</dbReference>
<dbReference type="SUPFAM" id="SSF47473">
    <property type="entry name" value="EF-hand"/>
    <property type="match status" value="2"/>
</dbReference>
<dbReference type="InterPro" id="IPR009637">
    <property type="entry name" value="GPR107/GPR108-like"/>
</dbReference>
<evidence type="ECO:0000256" key="5">
    <source>
        <dbReference type="ARBA" id="ARBA00022989"/>
    </source>
</evidence>
<evidence type="ECO:0000256" key="7">
    <source>
        <dbReference type="SAM" id="Coils"/>
    </source>
</evidence>
<dbReference type="GO" id="GO:0005794">
    <property type="term" value="C:Golgi apparatus"/>
    <property type="evidence" value="ECO:0007669"/>
    <property type="project" value="TreeGrafter"/>
</dbReference>
<dbReference type="GO" id="GO:0005829">
    <property type="term" value="C:cytosol"/>
    <property type="evidence" value="ECO:0007669"/>
    <property type="project" value="GOC"/>
</dbReference>
<evidence type="ECO:0000256" key="2">
    <source>
        <dbReference type="ARBA" id="ARBA00022692"/>
    </source>
</evidence>
<keyword evidence="10" id="KW-1185">Reference proteome</keyword>
<protein>
    <submittedName>
        <fullName evidence="11">EH domain-containing protein</fullName>
    </submittedName>
</protein>
<dbReference type="Pfam" id="PF06814">
    <property type="entry name" value="GOST_TM"/>
    <property type="match status" value="1"/>
</dbReference>
<organism evidence="10 11">
    <name type="scientific">Strongyloides stercoralis</name>
    <name type="common">Threadworm</name>
    <dbReference type="NCBI Taxonomy" id="6248"/>
    <lineage>
        <taxon>Eukaryota</taxon>
        <taxon>Metazoa</taxon>
        <taxon>Ecdysozoa</taxon>
        <taxon>Nematoda</taxon>
        <taxon>Chromadorea</taxon>
        <taxon>Rhabditida</taxon>
        <taxon>Tylenchina</taxon>
        <taxon>Panagrolaimomorpha</taxon>
        <taxon>Strongyloidoidea</taxon>
        <taxon>Strongyloididae</taxon>
        <taxon>Strongyloides</taxon>
    </lineage>
</organism>
<dbReference type="GO" id="GO:0016020">
    <property type="term" value="C:membrane"/>
    <property type="evidence" value="ECO:0007669"/>
    <property type="project" value="UniProtKB-SubCell"/>
</dbReference>
<dbReference type="InterPro" id="IPR002048">
    <property type="entry name" value="EF_hand_dom"/>
</dbReference>
<dbReference type="InterPro" id="IPR011992">
    <property type="entry name" value="EF-hand-dom_pair"/>
</dbReference>
<feature type="transmembrane region" description="Helical" evidence="8">
    <location>
        <begin position="248"/>
        <end position="267"/>
    </location>
</feature>
<feature type="transmembrane region" description="Helical" evidence="8">
    <location>
        <begin position="279"/>
        <end position="297"/>
    </location>
</feature>
<keyword evidence="2 8" id="KW-0812">Transmembrane</keyword>
<dbReference type="GO" id="GO:0042147">
    <property type="term" value="P:retrograde transport, endosome to Golgi"/>
    <property type="evidence" value="ECO:0007669"/>
    <property type="project" value="TreeGrafter"/>
</dbReference>
<keyword evidence="3" id="KW-0732">Signal</keyword>
<evidence type="ECO:0000313" key="11">
    <source>
        <dbReference type="WBParaSite" id="TCONS_00013945.p1"/>
    </source>
</evidence>
<keyword evidence="6 8" id="KW-0472">Membrane</keyword>
<accession>A0AAF5DMB8</accession>
<dbReference type="Pfam" id="PF12763">
    <property type="entry name" value="EH"/>
    <property type="match status" value="1"/>
</dbReference>
<dbReference type="InterPro" id="IPR053937">
    <property type="entry name" value="GOST_TM"/>
</dbReference>
<dbReference type="SMART" id="SM00054">
    <property type="entry name" value="EFh"/>
    <property type="match status" value="3"/>
</dbReference>
<feature type="transmembrane region" description="Helical" evidence="8">
    <location>
        <begin position="423"/>
        <end position="445"/>
    </location>
</feature>
<keyword evidence="4" id="KW-0677">Repeat</keyword>
<proteinExistence type="predicted"/>
<dbReference type="Gene3D" id="1.10.238.10">
    <property type="entry name" value="EF-hand"/>
    <property type="match status" value="3"/>
</dbReference>
<feature type="coiled-coil region" evidence="7">
    <location>
        <begin position="1010"/>
        <end position="1107"/>
    </location>
</feature>
<evidence type="ECO:0000256" key="1">
    <source>
        <dbReference type="ARBA" id="ARBA00004141"/>
    </source>
</evidence>